<reference evidence="1 2" key="1">
    <citation type="submission" date="2020-08" db="EMBL/GenBank/DDBJ databases">
        <title>Genomic Encyclopedia of Type Strains, Phase IV (KMG-IV): sequencing the most valuable type-strain genomes for metagenomic binning, comparative biology and taxonomic classification.</title>
        <authorList>
            <person name="Goeker M."/>
        </authorList>
    </citation>
    <scope>NUCLEOTIDE SEQUENCE [LARGE SCALE GENOMIC DNA]</scope>
    <source>
        <strain evidence="1 2">DSM 105040</strain>
    </source>
</reference>
<dbReference type="GO" id="GO:0019867">
    <property type="term" value="C:outer membrane"/>
    <property type="evidence" value="ECO:0007669"/>
    <property type="project" value="InterPro"/>
</dbReference>
<gene>
    <name evidence="1" type="ORF">GGR17_001593</name>
</gene>
<accession>A0A840CCK2</accession>
<evidence type="ECO:0000313" key="2">
    <source>
        <dbReference type="Proteomes" id="UP000585681"/>
    </source>
</evidence>
<proteinExistence type="predicted"/>
<dbReference type="Proteomes" id="UP000585681">
    <property type="component" value="Unassembled WGS sequence"/>
</dbReference>
<sequence>MSSSDRRAFLLLLAALPLAGCGFEPAYGTGGPAERLKNSIRVADPTDRHSYNLVGRLEERLRRPVTPRYMLDYTLTTESVRLAITPAQEITRYNITGKVDFTLTEIATGETVYTGSVNSFTGYSASGTPVATQTAERDAYDRLMIILADQMVTRLIASSGNWGV</sequence>
<dbReference type="InterPro" id="IPR007485">
    <property type="entry name" value="LPS_assembly_LptE"/>
</dbReference>
<keyword evidence="1" id="KW-0449">Lipoprotein</keyword>
<name>A0A840CCK2_9RHOB</name>
<keyword evidence="2" id="KW-1185">Reference proteome</keyword>
<evidence type="ECO:0000313" key="1">
    <source>
        <dbReference type="EMBL" id="MBB4021802.1"/>
    </source>
</evidence>
<dbReference type="AlphaFoldDB" id="A0A840CCK2"/>
<dbReference type="RefSeq" id="WP_054540133.1">
    <property type="nucleotide sequence ID" value="NZ_JACIEQ010000001.1"/>
</dbReference>
<dbReference type="EMBL" id="JACIEQ010000001">
    <property type="protein sequence ID" value="MBB4021802.1"/>
    <property type="molecule type" value="Genomic_DNA"/>
</dbReference>
<protein>
    <submittedName>
        <fullName evidence="1">LPS-assembly lipoprotein</fullName>
    </submittedName>
</protein>
<organism evidence="1 2">
    <name type="scientific">Actibacterium naphthalenivorans</name>
    <dbReference type="NCBI Taxonomy" id="1614693"/>
    <lineage>
        <taxon>Bacteria</taxon>
        <taxon>Pseudomonadati</taxon>
        <taxon>Pseudomonadota</taxon>
        <taxon>Alphaproteobacteria</taxon>
        <taxon>Rhodobacterales</taxon>
        <taxon>Roseobacteraceae</taxon>
        <taxon>Actibacterium</taxon>
    </lineage>
</organism>
<dbReference type="Gene3D" id="3.30.160.150">
    <property type="entry name" value="Lipoprotein like domain"/>
    <property type="match status" value="1"/>
</dbReference>
<comment type="caution">
    <text evidence="1">The sequence shown here is derived from an EMBL/GenBank/DDBJ whole genome shotgun (WGS) entry which is preliminary data.</text>
</comment>
<dbReference type="Pfam" id="PF04390">
    <property type="entry name" value="LptE"/>
    <property type="match status" value="1"/>
</dbReference>
<dbReference type="GO" id="GO:0043165">
    <property type="term" value="P:Gram-negative-bacterium-type cell outer membrane assembly"/>
    <property type="evidence" value="ECO:0007669"/>
    <property type="project" value="InterPro"/>
</dbReference>